<dbReference type="InterPro" id="IPR027417">
    <property type="entry name" value="P-loop_NTPase"/>
</dbReference>
<dbReference type="GO" id="GO:0005525">
    <property type="term" value="F:GTP binding"/>
    <property type="evidence" value="ECO:0007669"/>
    <property type="project" value="UniProtKB-UniRule"/>
</dbReference>
<dbReference type="OrthoDB" id="9812272at2"/>
<dbReference type="PANTHER" id="PTHR10229:SF0">
    <property type="entry name" value="GTP-BINDING PROTEIN 6-RELATED"/>
    <property type="match status" value="1"/>
</dbReference>
<evidence type="ECO:0000256" key="3">
    <source>
        <dbReference type="ARBA" id="ARBA00022741"/>
    </source>
</evidence>
<dbReference type="GO" id="GO:0046872">
    <property type="term" value="F:metal ion binding"/>
    <property type="evidence" value="ECO:0007669"/>
    <property type="project" value="UniProtKB-KW"/>
</dbReference>
<dbReference type="NCBIfam" id="TIGR00231">
    <property type="entry name" value="small_GTP"/>
    <property type="match status" value="1"/>
</dbReference>
<evidence type="ECO:0000256" key="6">
    <source>
        <dbReference type="HAMAP-Rule" id="MF_00900"/>
    </source>
</evidence>
<dbReference type="CDD" id="cd01878">
    <property type="entry name" value="HflX"/>
    <property type="match status" value="1"/>
</dbReference>
<evidence type="ECO:0000313" key="10">
    <source>
        <dbReference type="Proteomes" id="UP000318307"/>
    </source>
</evidence>
<dbReference type="Gene3D" id="3.40.50.11060">
    <property type="entry name" value="GTPase HflX, N-terminal domain"/>
    <property type="match status" value="1"/>
</dbReference>
<comment type="caution">
    <text evidence="9">The sequence shown here is derived from an EMBL/GenBank/DDBJ whole genome shotgun (WGS) entry which is preliminary data.</text>
</comment>
<evidence type="ECO:0000256" key="4">
    <source>
        <dbReference type="ARBA" id="ARBA00022842"/>
    </source>
</evidence>
<dbReference type="InterPro" id="IPR030394">
    <property type="entry name" value="G_HFLX_dom"/>
</dbReference>
<dbReference type="GO" id="GO:0005737">
    <property type="term" value="C:cytoplasm"/>
    <property type="evidence" value="ECO:0007669"/>
    <property type="project" value="UniProtKB-SubCell"/>
</dbReference>
<feature type="domain" description="Hflx-type G" evidence="8">
    <location>
        <begin position="378"/>
        <end position="542"/>
    </location>
</feature>
<evidence type="ECO:0000256" key="2">
    <source>
        <dbReference type="ARBA" id="ARBA00022723"/>
    </source>
</evidence>
<dbReference type="HAMAP" id="MF_00900">
    <property type="entry name" value="GTPase_HflX"/>
    <property type="match status" value="1"/>
</dbReference>
<sequence length="555" mass="62031">MPSVFGNTGGLKVRQIKDLEALYNQRIPQDCILPEDLAEKICALSRAMNRQLGLAIDRGGKVVRVIAGDAKEILIPDLSDFRTAPGRLRGIRIVHTHLNGEALTEDDLTDLALLRLDLICALCASQRGSLDKVYVAHVLPGNDRERPCHVIHPGHGELLENDCLNFILELEDEIGRTASMRDTPKDAERAILVGVSKLSKAESDAHMAELKELAESCGVHVIGHVTQTRQKPDPKTLMGQGKLKDLYLMALQDAATLIIFDQELSPAQVRNISDRMELKVMDRTQLILDIFARRARSREGKLQVELAQLKYLQPRLSDKNTAMSRLTGGIGGRGPGETKLEINRRRVREQILRLEKAVEEVHSNRKQQKALRNRQGLPVFSIVGYTNAGKSTLLNTLTQSKIEAKDQMFATLDPTSRRLRFPEDVEVIITDTVGFIRNLPKELMAAFRATLEELENADILLHVIDISNPSWEKQVASVESVLEELDLTEIPQIRVFNKMDLAEKAEMEKALRQYPGIAVSALDRASLRPLLDEMQTMLYSHTGAKPFSQTTDGLH</sequence>
<gene>
    <name evidence="6" type="primary">hflX</name>
    <name evidence="9" type="ORF">LZ24_00194</name>
</gene>
<dbReference type="PROSITE" id="PS51705">
    <property type="entry name" value="G_HFLX"/>
    <property type="match status" value="1"/>
</dbReference>
<dbReference type="InterPro" id="IPR042108">
    <property type="entry name" value="GTPase_HflX_N_sf"/>
</dbReference>
<comment type="subcellular location">
    <subcellularLocation>
        <location evidence="6">Cytoplasm</location>
    </subcellularLocation>
    <text evidence="6">May associate with membranes.</text>
</comment>
<keyword evidence="7" id="KW-0175">Coiled coil</keyword>
<dbReference type="InterPro" id="IPR025121">
    <property type="entry name" value="GTPase_HflX_N"/>
</dbReference>
<dbReference type="Pfam" id="PF13167">
    <property type="entry name" value="GTP-bdg_N"/>
    <property type="match status" value="1"/>
</dbReference>
<keyword evidence="2" id="KW-0479">Metal-binding</keyword>
<protein>
    <recommendedName>
        <fullName evidence="6">GTPase HflX</fullName>
    </recommendedName>
    <alternativeName>
        <fullName evidence="6">GTP-binding protein HflX</fullName>
    </alternativeName>
</protein>
<dbReference type="InterPro" id="IPR032305">
    <property type="entry name" value="GTP-bd_M"/>
</dbReference>
<dbReference type="EMBL" id="VLLC01000001">
    <property type="protein sequence ID" value="TWI77384.1"/>
    <property type="molecule type" value="Genomic_DNA"/>
</dbReference>
<organism evidence="9 10">
    <name type="scientific">Desulfobotulus alkaliphilus</name>
    <dbReference type="NCBI Taxonomy" id="622671"/>
    <lineage>
        <taxon>Bacteria</taxon>
        <taxon>Pseudomonadati</taxon>
        <taxon>Thermodesulfobacteriota</taxon>
        <taxon>Desulfobacteria</taxon>
        <taxon>Desulfobacterales</taxon>
        <taxon>Desulfobacteraceae</taxon>
        <taxon>Desulfobotulus</taxon>
    </lineage>
</organism>
<keyword evidence="4" id="KW-0460">Magnesium</keyword>
<dbReference type="InterPro" id="IPR016496">
    <property type="entry name" value="GTPase_HflX"/>
</dbReference>
<dbReference type="GO" id="GO:0043022">
    <property type="term" value="F:ribosome binding"/>
    <property type="evidence" value="ECO:0007669"/>
    <property type="project" value="TreeGrafter"/>
</dbReference>
<dbReference type="AlphaFoldDB" id="A0A562S9C9"/>
<comment type="similarity">
    <text evidence="6">Belongs to the TRAFAC class OBG-HflX-like GTPase superfamily. HflX GTPase family.</text>
</comment>
<dbReference type="Pfam" id="PF16360">
    <property type="entry name" value="GTP-bdg_M"/>
    <property type="match status" value="1"/>
</dbReference>
<keyword evidence="1 6" id="KW-0963">Cytoplasm</keyword>
<evidence type="ECO:0000259" key="8">
    <source>
        <dbReference type="PROSITE" id="PS51705"/>
    </source>
</evidence>
<comment type="function">
    <text evidence="6">GTPase that associates with the 50S ribosomal subunit and may have a role during protein synthesis or ribosome biogenesis.</text>
</comment>
<dbReference type="InterPro" id="IPR006073">
    <property type="entry name" value="GTP-bd"/>
</dbReference>
<dbReference type="GO" id="GO:0003924">
    <property type="term" value="F:GTPase activity"/>
    <property type="evidence" value="ECO:0007669"/>
    <property type="project" value="UniProtKB-UniRule"/>
</dbReference>
<keyword evidence="5 6" id="KW-0342">GTP-binding</keyword>
<dbReference type="Gene3D" id="6.10.250.2860">
    <property type="match status" value="1"/>
</dbReference>
<name>A0A562S9C9_9BACT</name>
<comment type="subunit">
    <text evidence="6">Monomer. Associates with the 50S ribosomal subunit.</text>
</comment>
<reference evidence="9 10" key="1">
    <citation type="submission" date="2019-07" db="EMBL/GenBank/DDBJ databases">
        <title>Genome sequencing of 100 strains of the haloalkaliphilic chemolithoautotrophic sulfur-oxidizing bacterium Thioalkalivibrio.</title>
        <authorList>
            <person name="Muyzer G."/>
        </authorList>
    </citation>
    <scope>NUCLEOTIDE SEQUENCE [LARGE SCALE GENOMIC DNA]</scope>
    <source>
        <strain evidence="9 10">ASO4-4</strain>
    </source>
</reference>
<proteinExistence type="inferred from homology"/>
<dbReference type="SUPFAM" id="SSF52540">
    <property type="entry name" value="P-loop containing nucleoside triphosphate hydrolases"/>
    <property type="match status" value="1"/>
</dbReference>
<dbReference type="Proteomes" id="UP000318307">
    <property type="component" value="Unassembled WGS sequence"/>
</dbReference>
<dbReference type="InterPro" id="IPR005225">
    <property type="entry name" value="Small_GTP-bd"/>
</dbReference>
<dbReference type="Gene3D" id="3.40.50.300">
    <property type="entry name" value="P-loop containing nucleotide triphosphate hydrolases"/>
    <property type="match status" value="1"/>
</dbReference>
<evidence type="ECO:0000256" key="5">
    <source>
        <dbReference type="ARBA" id="ARBA00023134"/>
    </source>
</evidence>
<dbReference type="PANTHER" id="PTHR10229">
    <property type="entry name" value="GTP-BINDING PROTEIN HFLX"/>
    <property type="match status" value="1"/>
</dbReference>
<keyword evidence="3 6" id="KW-0547">Nucleotide-binding</keyword>
<evidence type="ECO:0000313" key="9">
    <source>
        <dbReference type="EMBL" id="TWI77384.1"/>
    </source>
</evidence>
<evidence type="ECO:0000256" key="7">
    <source>
        <dbReference type="SAM" id="Coils"/>
    </source>
</evidence>
<keyword evidence="10" id="KW-1185">Reference proteome</keyword>
<dbReference type="PRINTS" id="PR00326">
    <property type="entry name" value="GTP1OBG"/>
</dbReference>
<dbReference type="NCBIfam" id="TIGR03156">
    <property type="entry name" value="GTP_HflX"/>
    <property type="match status" value="1"/>
</dbReference>
<dbReference type="Pfam" id="PF01926">
    <property type="entry name" value="MMR_HSR1"/>
    <property type="match status" value="1"/>
</dbReference>
<feature type="coiled-coil region" evidence="7">
    <location>
        <begin position="337"/>
        <end position="374"/>
    </location>
</feature>
<dbReference type="FunFam" id="3.40.50.11060:FF:000001">
    <property type="entry name" value="GTPase HflX"/>
    <property type="match status" value="1"/>
</dbReference>
<dbReference type="RefSeq" id="WP_144681379.1">
    <property type="nucleotide sequence ID" value="NZ_VLLC01000001.1"/>
</dbReference>
<accession>A0A562S9C9</accession>
<evidence type="ECO:0000256" key="1">
    <source>
        <dbReference type="ARBA" id="ARBA00022490"/>
    </source>
</evidence>